<dbReference type="PANTHER" id="PTHR13710:SF108">
    <property type="entry name" value="ATP-DEPENDENT DNA HELICASE Q4"/>
    <property type="match status" value="1"/>
</dbReference>
<evidence type="ECO:0000256" key="3">
    <source>
        <dbReference type="ARBA" id="ARBA00022840"/>
    </source>
</evidence>
<gene>
    <name evidence="9" type="ORF">Cvel_8663</name>
</gene>
<feature type="region of interest" description="Disordered" evidence="6">
    <location>
        <begin position="42"/>
        <end position="61"/>
    </location>
</feature>
<evidence type="ECO:0000256" key="4">
    <source>
        <dbReference type="ARBA" id="ARBA00034617"/>
    </source>
</evidence>
<protein>
    <recommendedName>
        <fullName evidence="5">DNA 3'-5' helicase</fullName>
        <ecNumber evidence="5">5.6.2.4</ecNumber>
    </recommendedName>
</protein>
<dbReference type="GO" id="GO:0005634">
    <property type="term" value="C:nucleus"/>
    <property type="evidence" value="ECO:0007669"/>
    <property type="project" value="TreeGrafter"/>
</dbReference>
<dbReference type="Pfam" id="PF00270">
    <property type="entry name" value="DEAD"/>
    <property type="match status" value="1"/>
</dbReference>
<feature type="region of interest" description="Disordered" evidence="6">
    <location>
        <begin position="134"/>
        <end position="506"/>
    </location>
</feature>
<proteinExistence type="inferred from homology"/>
<feature type="region of interest" description="Disordered" evidence="6">
    <location>
        <begin position="1"/>
        <end position="23"/>
    </location>
</feature>
<feature type="domain" description="Helicase ATP-binding" evidence="7">
    <location>
        <begin position="696"/>
        <end position="871"/>
    </location>
</feature>
<keyword evidence="3" id="KW-0067">ATP-binding</keyword>
<dbReference type="GO" id="GO:0003676">
    <property type="term" value="F:nucleic acid binding"/>
    <property type="evidence" value="ECO:0007669"/>
    <property type="project" value="InterPro"/>
</dbReference>
<feature type="compositionally biased region" description="Basic and acidic residues" evidence="6">
    <location>
        <begin position="1284"/>
        <end position="1298"/>
    </location>
</feature>
<evidence type="ECO:0000256" key="5">
    <source>
        <dbReference type="ARBA" id="ARBA00034808"/>
    </source>
</evidence>
<sequence length="1827" mass="201791">MPKKGAKERGIAPRAPVGDDLPEDALKAKKKVLKVKEYELRMINGRTPDRRDQSPNTRKQLDSLRRQMSVVRQMRSAARRRRERPSLNPQAMMCDLMWTFFPLPISCARARILPPSYAVQFRPAEDIHAVRTEAEGGAVVPSPIPKGKPKEQKKEREGQKEKFGDENKKPERKKTAPLDAQGEKGQKSKEGGKAPKALGGLAFINPFMKRAPVPVKKELEQLKEEETENNTEMQPTSLEEATTQDTLTQEEESPVSAPLQQRQSLQFPPPGPQPSNLPPSRSPPRPAAFPQESSSTPRRSLVVLDTRTGTEDEKPAAAPAVKKRSAQRRANAELLAEASRLTDTHAEADGNPPAAAAATTVPRRLPARRRSPRLCDEEEKDKAQAQREEEKEEGRKEGKEKERKEGEEKEHSSSEWEEEKENTRKGARKGGKAKTAAEKPRANGKRKKIEEESEEEKESEGKEKEKKPKAQDPREEQEKKKEKAKPKAKQTKGIIQKAKEGSDGLMGAAGLAGLRAQDMKRNAKPTQRTLADKFKRYYLPNGQLKSKYTKAGLDRRREGGGRDAKRLELQDRAEREKWMLEDPLQRVHECFSPSVPRVEVDELCTELFSDLRKKPLPFVDTSEFLDGGDSVESEKFWGRGNKEGRDRLLSLSVEEQIDTVLPLFGHSAFLPGQKKALLSVLSGRHETACSLSQSPDKVASLARNTLLMLSTGGGKSLVFQLSSVILQRVHRVLTVVVSPLLALMEDQVSRLPRCVRGATISSNYDRRVGDVVIRACAVGLVDVLFVTPEKFSSEIFRSQLDRAGVKIGLVCVDECHCLSEWSHTFRPAYLSLGSVISQRLRPSPVTLALTATATQTTVEDICEQLSIPQENVVGGAGCSVGVQSEGVQGQGRLAEASGWVLRSNLRVTVSRETSKDVLGSLENLLKLEEWKRMKSIVVYVWKKMDADHLARKLGGRAKRVDVYHADKTAANRRKIQREFMEGKLRIVVATLAFGMGIDKSDIDGVIHYSLPKSLEQFVQETGRCARDGRIGRCHVFLRDSDFRDMRNAEAASALNQRQLETFVRGGLTHPEQEGERRENGRPDQDKGSRTLSREFLIGPDRQSEIQSSSSTEERCVSYFCTVTASETSRQAVADATALRSEEESEVFLALFAAESRAYFIEKLAAQQESAAAAVVSEEAELVEAAAAKAEKVERQETKERTPSSILSGSSRTKQPGRLRGEIRMSSRLKRKKGDGIHEDRDTEAEVAVASGCPPPTILSRSRRAQTLQRPQEPPSGEKGKKKTERGDGKQPMRERGRDITAGSASAVPEVLSERETQIVTQQPKDQVKVPELRFPLSLPLLVFPNVPLRLTLRFFRRSFDDLTEKKEESEPGEPFLVRLRKEAPETLKERQGVVSVDVVPACLRLQLPGGPEELLERLQELRERAQVSVMREESGVVTIMREFGKPEGTFPSSSSPSSSSSSSAPSNSSQTEGGGDAEVTVAFSEEDLEAIGERVIKKMVNSRSVNLEKLDACFVALSRFSKTRFSDRAGDKPKRLREIVQLYFRCPDPRALAETVAGDSGAVVEQRERDSVESGPGKRKRVEGETGDENESAKRRKREIIDKALHGGSLEGLSSFAGLQQGGMGSSSRQIPEGALVLGGQGRGHGGGAGNAGFGFPGSEDLRRHVSRLVENLLTGPLSRRTKSYHFNGRRIDSRLRPRQGRLIENTGGFRGGGLAGGGGLQGQGKSLAHLVDMRRPGGGGKGMFTGGGNGFGSLGQVVQRSGQIEVCDLTIARILAGQHSSAVPRTQRKEFPGFWGACAGWEFERLRRLCDEALGDLLRSWDFGVD</sequence>
<feature type="region of interest" description="Disordered" evidence="6">
    <location>
        <begin position="1067"/>
        <end position="1109"/>
    </location>
</feature>
<evidence type="ECO:0000259" key="8">
    <source>
        <dbReference type="PROSITE" id="PS51194"/>
    </source>
</evidence>
<feature type="domain" description="Helicase C-terminal" evidence="8">
    <location>
        <begin position="920"/>
        <end position="1070"/>
    </location>
</feature>
<dbReference type="SUPFAM" id="SSF52540">
    <property type="entry name" value="P-loop containing nucleoside triphosphate hydrolases"/>
    <property type="match status" value="1"/>
</dbReference>
<dbReference type="GO" id="GO:0043138">
    <property type="term" value="F:3'-5' DNA helicase activity"/>
    <property type="evidence" value="ECO:0007669"/>
    <property type="project" value="UniProtKB-EC"/>
</dbReference>
<feature type="compositionally biased region" description="Basic and acidic residues" evidence="6">
    <location>
        <begin position="1070"/>
        <end position="1092"/>
    </location>
</feature>
<dbReference type="SMART" id="SM00490">
    <property type="entry name" value="HELICc"/>
    <property type="match status" value="1"/>
</dbReference>
<feature type="compositionally biased region" description="Polar residues" evidence="6">
    <location>
        <begin position="1202"/>
        <end position="1213"/>
    </location>
</feature>
<dbReference type="InterPro" id="IPR027417">
    <property type="entry name" value="P-loop_NTPase"/>
</dbReference>
<name>A0A0G4HUJ8_9ALVE</name>
<feature type="compositionally biased region" description="Basic and acidic residues" evidence="6">
    <location>
        <begin position="1"/>
        <end position="11"/>
    </location>
</feature>
<feature type="compositionally biased region" description="Pro residues" evidence="6">
    <location>
        <begin position="267"/>
        <end position="287"/>
    </location>
</feature>
<dbReference type="GO" id="GO:0009378">
    <property type="term" value="F:four-way junction helicase activity"/>
    <property type="evidence" value="ECO:0007669"/>
    <property type="project" value="TreeGrafter"/>
</dbReference>
<evidence type="ECO:0000256" key="1">
    <source>
        <dbReference type="ARBA" id="ARBA00005446"/>
    </source>
</evidence>
<feature type="compositionally biased region" description="Basic and acidic residues" evidence="6">
    <location>
        <begin position="215"/>
        <end position="224"/>
    </location>
</feature>
<dbReference type="GO" id="GO:0005694">
    <property type="term" value="C:chromosome"/>
    <property type="evidence" value="ECO:0007669"/>
    <property type="project" value="TreeGrafter"/>
</dbReference>
<evidence type="ECO:0000256" key="2">
    <source>
        <dbReference type="ARBA" id="ARBA00022741"/>
    </source>
</evidence>
<dbReference type="Gene3D" id="3.40.50.300">
    <property type="entry name" value="P-loop containing nucleotide triphosphate hydrolases"/>
    <property type="match status" value="2"/>
</dbReference>
<dbReference type="EC" id="5.6.2.4" evidence="5"/>
<dbReference type="PANTHER" id="PTHR13710">
    <property type="entry name" value="DNA HELICASE RECQ FAMILY MEMBER"/>
    <property type="match status" value="1"/>
</dbReference>
<accession>A0A0G4HUJ8</accession>
<feature type="compositionally biased region" description="Basic and acidic residues" evidence="6">
    <location>
        <begin position="459"/>
        <end position="481"/>
    </location>
</feature>
<dbReference type="InterPro" id="IPR011545">
    <property type="entry name" value="DEAD/DEAH_box_helicase_dom"/>
</dbReference>
<feature type="compositionally biased region" description="Low complexity" evidence="6">
    <location>
        <begin position="352"/>
        <end position="364"/>
    </location>
</feature>
<evidence type="ECO:0000313" key="9">
    <source>
        <dbReference type="EMBL" id="CEM48107.1"/>
    </source>
</evidence>
<feature type="region of interest" description="Disordered" evidence="6">
    <location>
        <begin position="1442"/>
        <end position="1476"/>
    </location>
</feature>
<dbReference type="VEuPathDB" id="CryptoDB:Cvel_8663"/>
<evidence type="ECO:0000256" key="6">
    <source>
        <dbReference type="SAM" id="MobiDB-lite"/>
    </source>
</evidence>
<feature type="compositionally biased region" description="Low complexity" evidence="6">
    <location>
        <begin position="1451"/>
        <end position="1469"/>
    </location>
</feature>
<dbReference type="GO" id="GO:0000724">
    <property type="term" value="P:double-strand break repair via homologous recombination"/>
    <property type="evidence" value="ECO:0007669"/>
    <property type="project" value="TreeGrafter"/>
</dbReference>
<dbReference type="SMART" id="SM00487">
    <property type="entry name" value="DEXDc"/>
    <property type="match status" value="1"/>
</dbReference>
<feature type="region of interest" description="Disordered" evidence="6">
    <location>
        <begin position="1189"/>
        <end position="1309"/>
    </location>
</feature>
<dbReference type="GO" id="GO:0005524">
    <property type="term" value="F:ATP binding"/>
    <property type="evidence" value="ECO:0007669"/>
    <property type="project" value="UniProtKB-KW"/>
</dbReference>
<feature type="compositionally biased region" description="Basic and acidic residues" evidence="6">
    <location>
        <begin position="1189"/>
        <end position="1201"/>
    </location>
</feature>
<dbReference type="GO" id="GO:0005737">
    <property type="term" value="C:cytoplasm"/>
    <property type="evidence" value="ECO:0007669"/>
    <property type="project" value="TreeGrafter"/>
</dbReference>
<keyword evidence="2" id="KW-0547">Nucleotide-binding</keyword>
<feature type="region of interest" description="Disordered" evidence="6">
    <location>
        <begin position="1557"/>
        <end position="1596"/>
    </location>
</feature>
<organism evidence="9">
    <name type="scientific">Chromera velia CCMP2878</name>
    <dbReference type="NCBI Taxonomy" id="1169474"/>
    <lineage>
        <taxon>Eukaryota</taxon>
        <taxon>Sar</taxon>
        <taxon>Alveolata</taxon>
        <taxon>Colpodellida</taxon>
        <taxon>Chromeraceae</taxon>
        <taxon>Chromera</taxon>
    </lineage>
</organism>
<reference evidence="9" key="1">
    <citation type="submission" date="2014-11" db="EMBL/GenBank/DDBJ databases">
        <authorList>
            <person name="Otto D Thomas"/>
            <person name="Naeem Raeece"/>
        </authorList>
    </citation>
    <scope>NUCLEOTIDE SEQUENCE</scope>
</reference>
<feature type="compositionally biased region" description="Basic and acidic residues" evidence="6">
    <location>
        <begin position="380"/>
        <end position="414"/>
    </location>
</feature>
<comment type="catalytic activity">
    <reaction evidence="4">
        <text>Couples ATP hydrolysis with the unwinding of duplex DNA by translocating in the 3'-5' direction.</text>
        <dbReference type="EC" id="5.6.2.4"/>
    </reaction>
</comment>
<evidence type="ECO:0000259" key="7">
    <source>
        <dbReference type="PROSITE" id="PS51192"/>
    </source>
</evidence>
<dbReference type="Pfam" id="PF00271">
    <property type="entry name" value="Helicase_C"/>
    <property type="match status" value="1"/>
</dbReference>
<feature type="compositionally biased region" description="Basic and acidic residues" evidence="6">
    <location>
        <begin position="47"/>
        <end position="61"/>
    </location>
</feature>
<dbReference type="PROSITE" id="PS51194">
    <property type="entry name" value="HELICASE_CTER"/>
    <property type="match status" value="1"/>
</dbReference>
<feature type="compositionally biased region" description="Polar residues" evidence="6">
    <location>
        <begin position="233"/>
        <end position="247"/>
    </location>
</feature>
<comment type="similarity">
    <text evidence="1">Belongs to the helicase family. RecQ subfamily.</text>
</comment>
<dbReference type="PROSITE" id="PS51192">
    <property type="entry name" value="HELICASE_ATP_BIND_1"/>
    <property type="match status" value="1"/>
</dbReference>
<feature type="compositionally biased region" description="Basic and acidic residues" evidence="6">
    <location>
        <begin position="148"/>
        <end position="193"/>
    </location>
</feature>
<dbReference type="InterPro" id="IPR001650">
    <property type="entry name" value="Helicase_C-like"/>
</dbReference>
<dbReference type="EMBL" id="CDMZ01003937">
    <property type="protein sequence ID" value="CEM48107.1"/>
    <property type="molecule type" value="Genomic_DNA"/>
</dbReference>
<dbReference type="InterPro" id="IPR014001">
    <property type="entry name" value="Helicase_ATP-bd"/>
</dbReference>